<dbReference type="Pfam" id="PF02350">
    <property type="entry name" value="Epimerase_2"/>
    <property type="match status" value="1"/>
</dbReference>
<dbReference type="InterPro" id="IPR003331">
    <property type="entry name" value="UDP_GlcNAc_Epimerase_2_dom"/>
</dbReference>
<dbReference type="PANTHER" id="PTHR43174:SF2">
    <property type="entry name" value="UDP-N-ACETYLGLUCOSAMINE 2-EPIMERASE"/>
    <property type="match status" value="1"/>
</dbReference>
<dbReference type="CDD" id="cd03786">
    <property type="entry name" value="GTB_UDP-GlcNAc_2-Epimerase"/>
    <property type="match status" value="1"/>
</dbReference>
<dbReference type="EMBL" id="CP036318">
    <property type="protein sequence ID" value="QDV59194.1"/>
    <property type="molecule type" value="Genomic_DNA"/>
</dbReference>
<protein>
    <recommendedName>
        <fullName evidence="3">UDP-N-acetylglucosamine 2-epimerase (non-hydrolyzing)</fullName>
        <ecNumber evidence="3">5.1.3.14</ecNumber>
    </recommendedName>
</protein>
<dbReference type="NCBIfam" id="TIGR00236">
    <property type="entry name" value="wecB"/>
    <property type="match status" value="1"/>
</dbReference>
<keyword evidence="7" id="KW-1185">Reference proteome</keyword>
<dbReference type="GO" id="GO:0008761">
    <property type="term" value="F:UDP-N-acetylglucosamine 2-epimerase activity"/>
    <property type="evidence" value="ECO:0007669"/>
    <property type="project" value="UniProtKB-EC"/>
</dbReference>
<evidence type="ECO:0000313" key="7">
    <source>
        <dbReference type="Proteomes" id="UP000316770"/>
    </source>
</evidence>
<evidence type="ECO:0000256" key="3">
    <source>
        <dbReference type="ARBA" id="ARBA00038858"/>
    </source>
</evidence>
<gene>
    <name evidence="6" type="primary">wecB</name>
    <name evidence="6" type="ORF">Mal33_52220</name>
</gene>
<evidence type="ECO:0000256" key="4">
    <source>
        <dbReference type="RuleBase" id="RU003513"/>
    </source>
</evidence>
<dbReference type="AlphaFoldDB" id="A0A518J1G9"/>
<proteinExistence type="inferred from homology"/>
<evidence type="ECO:0000256" key="1">
    <source>
        <dbReference type="ARBA" id="ARBA00023235"/>
    </source>
</evidence>
<dbReference type="Proteomes" id="UP000316770">
    <property type="component" value="Chromosome"/>
</dbReference>
<dbReference type="Gene3D" id="3.40.50.2000">
    <property type="entry name" value="Glycogen Phosphorylase B"/>
    <property type="match status" value="2"/>
</dbReference>
<dbReference type="EC" id="5.1.3.14" evidence="3"/>
<sequence>MRNLCIVVGTRPEAIKMAPVYFALQESSVLHPVLLSTGQHREMLDQAFASFSLVPDHDLHLMQPGQSLADITARVISRVHDYLTETRPAAVLVQGDTTTVLATAMAAFYAGIPVGHVEAGLRTYDPQNPWPEEMNRRLVAPITQWHFCPTQQSREHLLSERIEESKCYVTGNTVIDALLWIRNKLDRENRTSDEVAARVGISDAFNQRFLSDDASRWILVTGHRRESHGSGFVQMCDGILRIVAEHPDVGILFPVHLNPHVRQPVMEKLGNHDRIELVDPAGYEDFVWLMDRCLFLLSDSGGVQEESPSLGKPVLVTRDTTERPEGVAAGTCRLVGTDPQKIFAEADLLLSDSNELARRRRLKNPYGDGSAAQQIRTVLERSLCDR</sequence>
<evidence type="ECO:0000256" key="2">
    <source>
        <dbReference type="ARBA" id="ARBA00038209"/>
    </source>
</evidence>
<name>A0A518J1G9_9BACT</name>
<evidence type="ECO:0000259" key="5">
    <source>
        <dbReference type="Pfam" id="PF02350"/>
    </source>
</evidence>
<organism evidence="6 7">
    <name type="scientific">Rosistilla oblonga</name>
    <dbReference type="NCBI Taxonomy" id="2527990"/>
    <lineage>
        <taxon>Bacteria</taxon>
        <taxon>Pseudomonadati</taxon>
        <taxon>Planctomycetota</taxon>
        <taxon>Planctomycetia</taxon>
        <taxon>Pirellulales</taxon>
        <taxon>Pirellulaceae</taxon>
        <taxon>Rosistilla</taxon>
    </lineage>
</organism>
<dbReference type="RefSeq" id="WP_145290415.1">
    <property type="nucleotide sequence ID" value="NZ_CP036318.1"/>
</dbReference>
<dbReference type="SUPFAM" id="SSF53756">
    <property type="entry name" value="UDP-Glycosyltransferase/glycogen phosphorylase"/>
    <property type="match status" value="1"/>
</dbReference>
<feature type="domain" description="UDP-N-acetylglucosamine 2-epimerase" evidence="5">
    <location>
        <begin position="23"/>
        <end position="379"/>
    </location>
</feature>
<dbReference type="PANTHER" id="PTHR43174">
    <property type="entry name" value="UDP-N-ACETYLGLUCOSAMINE 2-EPIMERASE"/>
    <property type="match status" value="1"/>
</dbReference>
<evidence type="ECO:0000313" key="6">
    <source>
        <dbReference type="EMBL" id="QDV59194.1"/>
    </source>
</evidence>
<keyword evidence="1 4" id="KW-0413">Isomerase</keyword>
<reference evidence="6 7" key="1">
    <citation type="submission" date="2019-02" db="EMBL/GenBank/DDBJ databases">
        <title>Deep-cultivation of Planctomycetes and their phenomic and genomic characterization uncovers novel biology.</title>
        <authorList>
            <person name="Wiegand S."/>
            <person name="Jogler M."/>
            <person name="Boedeker C."/>
            <person name="Pinto D."/>
            <person name="Vollmers J."/>
            <person name="Rivas-Marin E."/>
            <person name="Kohn T."/>
            <person name="Peeters S.H."/>
            <person name="Heuer A."/>
            <person name="Rast P."/>
            <person name="Oberbeckmann S."/>
            <person name="Bunk B."/>
            <person name="Jeske O."/>
            <person name="Meyerdierks A."/>
            <person name="Storesund J.E."/>
            <person name="Kallscheuer N."/>
            <person name="Luecker S."/>
            <person name="Lage O.M."/>
            <person name="Pohl T."/>
            <person name="Merkel B.J."/>
            <person name="Hornburger P."/>
            <person name="Mueller R.-W."/>
            <person name="Bruemmer F."/>
            <person name="Labrenz M."/>
            <person name="Spormann A.M."/>
            <person name="Op den Camp H."/>
            <person name="Overmann J."/>
            <person name="Amann R."/>
            <person name="Jetten M.S.M."/>
            <person name="Mascher T."/>
            <person name="Medema M.H."/>
            <person name="Devos D.P."/>
            <person name="Kaster A.-K."/>
            <person name="Ovreas L."/>
            <person name="Rohde M."/>
            <person name="Galperin M.Y."/>
            <person name="Jogler C."/>
        </authorList>
    </citation>
    <scope>NUCLEOTIDE SEQUENCE [LARGE SCALE GENOMIC DNA]</scope>
    <source>
        <strain evidence="6 7">Mal33</strain>
    </source>
</reference>
<comment type="similarity">
    <text evidence="2 4">Belongs to the UDP-N-acetylglucosamine 2-epimerase family.</text>
</comment>
<accession>A0A518J1G9</accession>
<dbReference type="InterPro" id="IPR029767">
    <property type="entry name" value="WecB-like"/>
</dbReference>